<dbReference type="Gene3D" id="3.40.50.1820">
    <property type="entry name" value="alpha/beta hydrolase"/>
    <property type="match status" value="1"/>
</dbReference>
<name>H1DCU1_9BACT</name>
<dbReference type="eggNOG" id="COG4099">
    <property type="taxonomic scope" value="Bacteria"/>
</dbReference>
<organism evidence="2 3">
    <name type="scientific">Odoribacter laneus YIT 12061</name>
    <dbReference type="NCBI Taxonomy" id="742817"/>
    <lineage>
        <taxon>Bacteria</taxon>
        <taxon>Pseudomonadati</taxon>
        <taxon>Bacteroidota</taxon>
        <taxon>Bacteroidia</taxon>
        <taxon>Bacteroidales</taxon>
        <taxon>Odoribacteraceae</taxon>
        <taxon>Odoribacter</taxon>
    </lineage>
</organism>
<keyword evidence="3" id="KW-1185">Reference proteome</keyword>
<protein>
    <recommendedName>
        <fullName evidence="4">Peptidase S9 prolyl oligopeptidase catalytic domain-containing protein</fullName>
    </recommendedName>
</protein>
<dbReference type="EMBL" id="ADMC01000001">
    <property type="protein sequence ID" value="EHP51146.1"/>
    <property type="molecule type" value="Genomic_DNA"/>
</dbReference>
<gene>
    <name evidence="2" type="ORF">HMPREF9449_00148</name>
</gene>
<accession>H1DCU1</accession>
<dbReference type="GeneID" id="98067815"/>
<proteinExistence type="predicted"/>
<comment type="caution">
    <text evidence="2">The sequence shown here is derived from an EMBL/GenBank/DDBJ whole genome shotgun (WGS) entry which is preliminary data.</text>
</comment>
<sequence>MRKYSLFLFFWSLTLGTFGQVVSDSLSYAGRLQSAIEAAAEVEEDSVAYRNVFALFEDLYADYPDSVSIRGYYEAGLLACKLREADRAFHYLDPLVDTESSYGPGFIFIIGEYQDEAFGVLVSDPRWKTLVEKARKNKTDFYRSLKAQRTEFFMRASEEKSAAIFAGSARLKGEALYKALQVAKDYLPKRQRNYSISFTVSDTLASSYFVRLPKEYNPAKAYPLLICLHGAVRYTALEDFVADWIMEGHNRFYVSEAEKAGVILVFPLADKQFNWMYPDDGFYMVPAILKEVKQALHVDDDRVFVCGHSNGATGAFSYWMKQPSPFAGCFGLNTYPKVWEAGTYLLNGKNRFFVNFSTDQDYYYPPQANDRLDTLTRQLGLDYSDHRYEGYPHWFPQFDASEAAFRIIFEEMGKRRRNPFPCEIYRETDDVKYGQTDWLEIAELDTLSSRASWHKTYNFPITTWLAYNDKEELVSEQVNKKAFDFPRASGAVKAEYAKNVFRVQTSCVDVFRLYISPEMVDMNKKVKVYVNGKLKFKRKVKWDDAFLRQTFRRYYDRRQLWVNCIEIKV</sequence>
<dbReference type="STRING" id="742817.HMPREF9449_00148"/>
<dbReference type="InterPro" id="IPR029058">
    <property type="entry name" value="AB_hydrolase_fold"/>
</dbReference>
<reference evidence="2 3" key="1">
    <citation type="submission" date="2012-01" db="EMBL/GenBank/DDBJ databases">
        <title>The Genome Sequence of Odoribacter laneus YIT 12061.</title>
        <authorList>
            <consortium name="The Broad Institute Genome Sequencing Platform"/>
            <person name="Earl A."/>
            <person name="Ward D."/>
            <person name="Feldgarden M."/>
            <person name="Gevers D."/>
            <person name="Morotomi M."/>
            <person name="Young S.K."/>
            <person name="Zeng Q."/>
            <person name="Gargeya S."/>
            <person name="Fitzgerald M."/>
            <person name="Haas B."/>
            <person name="Abouelleil A."/>
            <person name="Alvarado L."/>
            <person name="Arachchi H.M."/>
            <person name="Berlin A."/>
            <person name="Chapman S.B."/>
            <person name="Gearin G."/>
            <person name="Goldberg J."/>
            <person name="Griggs A."/>
            <person name="Gujja S."/>
            <person name="Hansen M."/>
            <person name="Heiman D."/>
            <person name="Howarth C."/>
            <person name="Larimer J."/>
            <person name="Lui A."/>
            <person name="MacDonald P.J.P."/>
            <person name="McCowen C."/>
            <person name="Montmayeur A."/>
            <person name="Murphy C."/>
            <person name="Neiman D."/>
            <person name="Pearson M."/>
            <person name="Priest M."/>
            <person name="Roberts A."/>
            <person name="Saif S."/>
            <person name="Shea T."/>
            <person name="Sisk P."/>
            <person name="Stolte C."/>
            <person name="Sykes S."/>
            <person name="Wortman J."/>
            <person name="Nusbaum C."/>
            <person name="Birren B."/>
        </authorList>
    </citation>
    <scope>NUCLEOTIDE SEQUENCE [LARGE SCALE GENOMIC DNA]</scope>
    <source>
        <strain evidence="2 3">YIT 12061</strain>
    </source>
</reference>
<evidence type="ECO:0000313" key="3">
    <source>
        <dbReference type="Proteomes" id="UP000004892"/>
    </source>
</evidence>
<evidence type="ECO:0008006" key="4">
    <source>
        <dbReference type="Google" id="ProtNLM"/>
    </source>
</evidence>
<evidence type="ECO:0000256" key="1">
    <source>
        <dbReference type="ARBA" id="ARBA00022729"/>
    </source>
</evidence>
<dbReference type="RefSeq" id="WP_009135302.1">
    <property type="nucleotide sequence ID" value="NZ_JH594596.1"/>
</dbReference>
<dbReference type="PANTHER" id="PTHR43037">
    <property type="entry name" value="UNNAMED PRODUCT-RELATED"/>
    <property type="match status" value="1"/>
</dbReference>
<dbReference type="PATRIC" id="fig|742817.3.peg.150"/>
<keyword evidence="1" id="KW-0732">Signal</keyword>
<evidence type="ECO:0000313" key="2">
    <source>
        <dbReference type="EMBL" id="EHP51146.1"/>
    </source>
</evidence>
<dbReference type="SUPFAM" id="SSF53474">
    <property type="entry name" value="alpha/beta-Hydrolases"/>
    <property type="match status" value="1"/>
</dbReference>
<dbReference type="HOGENOM" id="CLU_487312_0_0_10"/>
<dbReference type="Proteomes" id="UP000004892">
    <property type="component" value="Unassembled WGS sequence"/>
</dbReference>
<dbReference type="InterPro" id="IPR050955">
    <property type="entry name" value="Plant_Biomass_Hydrol_Est"/>
</dbReference>
<dbReference type="PANTHER" id="PTHR43037:SF1">
    <property type="entry name" value="BLL1128 PROTEIN"/>
    <property type="match status" value="1"/>
</dbReference>
<dbReference type="AlphaFoldDB" id="H1DCU1"/>